<dbReference type="AlphaFoldDB" id="A0AAD6C9D3"/>
<comment type="caution">
    <text evidence="9">The sequence shown here is derived from an EMBL/GenBank/DDBJ whole genome shotgun (WGS) entry which is preliminary data.</text>
</comment>
<dbReference type="InterPro" id="IPR052337">
    <property type="entry name" value="SAT4-like"/>
</dbReference>
<evidence type="ECO:0000256" key="6">
    <source>
        <dbReference type="SAM" id="MobiDB-lite"/>
    </source>
</evidence>
<dbReference type="Pfam" id="PF20684">
    <property type="entry name" value="Fung_rhodopsin"/>
    <property type="match status" value="1"/>
</dbReference>
<feature type="transmembrane region" description="Helical" evidence="7">
    <location>
        <begin position="225"/>
        <end position="248"/>
    </location>
</feature>
<sequence>MGWVYNLHRSDPNSEIPRVITICLVFSTSALLAICLRFYVRISTNRTPWVDDYAALASSIFAAAYAAIAVVQTRWGQGLSAAYFPEENVIQFSKVQYFGGPVYCLALLGFKVALLTSYLRIAGVVKLYRKVIIAAIVVCVINQLIFAVIISVSCIPVSLLFLFVLRDSNQPQVAKQWNSSIKGTCIDAIPFYFALAGTSIGLDLIIIALPLPVLWRLQLRLKQKLILAALFALGFFVTIIQIIRIFTVKDLKTYTDSKNIVIWSCIEVSLGVIVSCIPTYGPLFKAFASTVNSYRNNDTSRSYQLGSVHPTSKSAASRRRRSNFELISESEGAQITVVVSANGDRTNYGTQSHGGDSEEHILFPSGKH</sequence>
<feature type="domain" description="Rhodopsin" evidence="8">
    <location>
        <begin position="36"/>
        <end position="285"/>
    </location>
</feature>
<comment type="similarity">
    <text evidence="5">Belongs to the SAT4 family.</text>
</comment>
<feature type="transmembrane region" description="Helical" evidence="7">
    <location>
        <begin position="52"/>
        <end position="75"/>
    </location>
</feature>
<reference evidence="9" key="2">
    <citation type="journal article" date="2023" name="IMA Fungus">
        <title>Comparative genomic study of the Penicillium genus elucidates a diverse pangenome and 15 lateral gene transfer events.</title>
        <authorList>
            <person name="Petersen C."/>
            <person name="Sorensen T."/>
            <person name="Nielsen M.R."/>
            <person name="Sondergaard T.E."/>
            <person name="Sorensen J.L."/>
            <person name="Fitzpatrick D.A."/>
            <person name="Frisvad J.C."/>
            <person name="Nielsen K.L."/>
        </authorList>
    </citation>
    <scope>NUCLEOTIDE SEQUENCE</scope>
    <source>
        <strain evidence="9">IBT 16125</strain>
    </source>
</reference>
<feature type="transmembrane region" description="Helical" evidence="7">
    <location>
        <begin position="189"/>
        <end position="213"/>
    </location>
</feature>
<evidence type="ECO:0000313" key="10">
    <source>
        <dbReference type="Proteomes" id="UP001213681"/>
    </source>
</evidence>
<comment type="subcellular location">
    <subcellularLocation>
        <location evidence="1">Membrane</location>
        <topology evidence="1">Multi-pass membrane protein</topology>
    </subcellularLocation>
</comment>
<keyword evidence="2 7" id="KW-0812">Transmembrane</keyword>
<reference evidence="9" key="1">
    <citation type="submission" date="2022-12" db="EMBL/GenBank/DDBJ databases">
        <authorList>
            <person name="Petersen C."/>
        </authorList>
    </citation>
    <scope>NUCLEOTIDE SEQUENCE</scope>
    <source>
        <strain evidence="9">IBT 16125</strain>
    </source>
</reference>
<keyword evidence="3 7" id="KW-1133">Transmembrane helix</keyword>
<evidence type="ECO:0000256" key="7">
    <source>
        <dbReference type="SAM" id="Phobius"/>
    </source>
</evidence>
<feature type="region of interest" description="Disordered" evidence="6">
    <location>
        <begin position="346"/>
        <end position="368"/>
    </location>
</feature>
<accession>A0AAD6C9D3</accession>
<evidence type="ECO:0000313" key="9">
    <source>
        <dbReference type="EMBL" id="KAJ5454024.1"/>
    </source>
</evidence>
<dbReference type="PANTHER" id="PTHR33048:SF64">
    <property type="entry name" value="INTEGRAL MEMBRANE PROTEIN"/>
    <property type="match status" value="1"/>
</dbReference>
<dbReference type="EMBL" id="JAPVEA010000005">
    <property type="protein sequence ID" value="KAJ5454024.1"/>
    <property type="molecule type" value="Genomic_DNA"/>
</dbReference>
<evidence type="ECO:0000256" key="3">
    <source>
        <dbReference type="ARBA" id="ARBA00022989"/>
    </source>
</evidence>
<dbReference type="Proteomes" id="UP001213681">
    <property type="component" value="Unassembled WGS sequence"/>
</dbReference>
<dbReference type="PANTHER" id="PTHR33048">
    <property type="entry name" value="PTH11-LIKE INTEGRAL MEMBRANE PROTEIN (AFU_ORTHOLOGUE AFUA_5G11245)"/>
    <property type="match status" value="1"/>
</dbReference>
<keyword evidence="4 7" id="KW-0472">Membrane</keyword>
<protein>
    <recommendedName>
        <fullName evidence="8">Rhodopsin domain-containing protein</fullName>
    </recommendedName>
</protein>
<feature type="transmembrane region" description="Helical" evidence="7">
    <location>
        <begin position="131"/>
        <end position="164"/>
    </location>
</feature>
<feature type="transmembrane region" description="Helical" evidence="7">
    <location>
        <begin position="95"/>
        <end position="119"/>
    </location>
</feature>
<dbReference type="RefSeq" id="XP_056766980.1">
    <property type="nucleotide sequence ID" value="XM_056908362.1"/>
</dbReference>
<feature type="transmembrane region" description="Helical" evidence="7">
    <location>
        <begin position="19"/>
        <end position="40"/>
    </location>
</feature>
<evidence type="ECO:0000256" key="1">
    <source>
        <dbReference type="ARBA" id="ARBA00004141"/>
    </source>
</evidence>
<organism evidence="9 10">
    <name type="scientific">Penicillium daleae</name>
    <dbReference type="NCBI Taxonomy" id="63821"/>
    <lineage>
        <taxon>Eukaryota</taxon>
        <taxon>Fungi</taxon>
        <taxon>Dikarya</taxon>
        <taxon>Ascomycota</taxon>
        <taxon>Pezizomycotina</taxon>
        <taxon>Eurotiomycetes</taxon>
        <taxon>Eurotiomycetidae</taxon>
        <taxon>Eurotiales</taxon>
        <taxon>Aspergillaceae</taxon>
        <taxon>Penicillium</taxon>
    </lineage>
</organism>
<name>A0AAD6C9D3_9EURO</name>
<dbReference type="InterPro" id="IPR049326">
    <property type="entry name" value="Rhodopsin_dom_fungi"/>
</dbReference>
<evidence type="ECO:0000259" key="8">
    <source>
        <dbReference type="Pfam" id="PF20684"/>
    </source>
</evidence>
<evidence type="ECO:0000256" key="2">
    <source>
        <dbReference type="ARBA" id="ARBA00022692"/>
    </source>
</evidence>
<dbReference type="GeneID" id="81598605"/>
<proteinExistence type="inferred from homology"/>
<feature type="transmembrane region" description="Helical" evidence="7">
    <location>
        <begin position="260"/>
        <end position="280"/>
    </location>
</feature>
<gene>
    <name evidence="9" type="ORF">N7458_004980</name>
</gene>
<evidence type="ECO:0000256" key="5">
    <source>
        <dbReference type="ARBA" id="ARBA00038359"/>
    </source>
</evidence>
<keyword evidence="10" id="KW-1185">Reference proteome</keyword>
<evidence type="ECO:0000256" key="4">
    <source>
        <dbReference type="ARBA" id="ARBA00023136"/>
    </source>
</evidence>
<dbReference type="GO" id="GO:0016020">
    <property type="term" value="C:membrane"/>
    <property type="evidence" value="ECO:0007669"/>
    <property type="project" value="UniProtKB-SubCell"/>
</dbReference>